<feature type="region of interest" description="Disordered" evidence="1">
    <location>
        <begin position="93"/>
        <end position="142"/>
    </location>
</feature>
<proteinExistence type="predicted"/>
<dbReference type="EMBL" id="JAVYJV010000013">
    <property type="protein sequence ID" value="KAK4355772.1"/>
    <property type="molecule type" value="Genomic_DNA"/>
</dbReference>
<sequence>MPESNCCFAPLLLELKKEDFPSLNKRRAPSAHTVTPELSKCSPLSHCLSHRVGCGVERLVRLGRLEPKRVIQSIQRFSTSHAGVIGAPQSVDLHQQQQPDRTQGAQRCTRPAPKWTVPNSGGDDCGNESKVPQKQSDYRSTIKSREDSDYALALALGMDSSLIEGMGQKRIALSSRKMLLSPRHPADLNDATGTTGIESRIKGFSRLSFLIVKRVASSTKTFTEEASLSRGVSFLSCQSGQSSGLWVSRCGRPNTEVEDAICHREGSCYVPFLQGCFSRAQGGIANIEAQFVIALSIKETTFKALPV</sequence>
<dbReference type="AlphaFoldDB" id="A0AAE1RRR8"/>
<feature type="compositionally biased region" description="Polar residues" evidence="1">
    <location>
        <begin position="130"/>
        <end position="141"/>
    </location>
</feature>
<protein>
    <submittedName>
        <fullName evidence="2">Uncharacterized protein</fullName>
    </submittedName>
</protein>
<dbReference type="Proteomes" id="UP001291623">
    <property type="component" value="Unassembled WGS sequence"/>
</dbReference>
<name>A0AAE1RRR8_9SOLA</name>
<organism evidence="2 3">
    <name type="scientific">Anisodus tanguticus</name>
    <dbReference type="NCBI Taxonomy" id="243964"/>
    <lineage>
        <taxon>Eukaryota</taxon>
        <taxon>Viridiplantae</taxon>
        <taxon>Streptophyta</taxon>
        <taxon>Embryophyta</taxon>
        <taxon>Tracheophyta</taxon>
        <taxon>Spermatophyta</taxon>
        <taxon>Magnoliopsida</taxon>
        <taxon>eudicotyledons</taxon>
        <taxon>Gunneridae</taxon>
        <taxon>Pentapetalae</taxon>
        <taxon>asterids</taxon>
        <taxon>lamiids</taxon>
        <taxon>Solanales</taxon>
        <taxon>Solanaceae</taxon>
        <taxon>Solanoideae</taxon>
        <taxon>Hyoscyameae</taxon>
        <taxon>Anisodus</taxon>
    </lineage>
</organism>
<evidence type="ECO:0000313" key="2">
    <source>
        <dbReference type="EMBL" id="KAK4355772.1"/>
    </source>
</evidence>
<feature type="compositionally biased region" description="Polar residues" evidence="1">
    <location>
        <begin position="93"/>
        <end position="106"/>
    </location>
</feature>
<keyword evidence="3" id="KW-1185">Reference proteome</keyword>
<evidence type="ECO:0000313" key="3">
    <source>
        <dbReference type="Proteomes" id="UP001291623"/>
    </source>
</evidence>
<accession>A0AAE1RRR8</accession>
<gene>
    <name evidence="2" type="ORF">RND71_024743</name>
</gene>
<evidence type="ECO:0000256" key="1">
    <source>
        <dbReference type="SAM" id="MobiDB-lite"/>
    </source>
</evidence>
<comment type="caution">
    <text evidence="2">The sequence shown here is derived from an EMBL/GenBank/DDBJ whole genome shotgun (WGS) entry which is preliminary data.</text>
</comment>
<reference evidence="2" key="1">
    <citation type="submission" date="2023-12" db="EMBL/GenBank/DDBJ databases">
        <title>Genome assembly of Anisodus tanguticus.</title>
        <authorList>
            <person name="Wang Y.-J."/>
        </authorList>
    </citation>
    <scope>NUCLEOTIDE SEQUENCE</scope>
    <source>
        <strain evidence="2">KB-2021</strain>
        <tissue evidence="2">Leaf</tissue>
    </source>
</reference>